<feature type="domain" description="IPT/TIG" evidence="2">
    <location>
        <begin position="295"/>
        <end position="375"/>
    </location>
</feature>
<gene>
    <name evidence="3" type="ORF">BacF7301_14450</name>
</gene>
<feature type="domain" description="IPT/TIG" evidence="2">
    <location>
        <begin position="119"/>
        <end position="207"/>
    </location>
</feature>
<dbReference type="Gene3D" id="2.60.40.10">
    <property type="entry name" value="Immunoglobulins"/>
    <property type="match status" value="5"/>
</dbReference>
<dbReference type="SMART" id="SM00429">
    <property type="entry name" value="IPT"/>
    <property type="match status" value="3"/>
</dbReference>
<dbReference type="InterPro" id="IPR002909">
    <property type="entry name" value="IPT_dom"/>
</dbReference>
<dbReference type="AlphaFoldDB" id="A0A6H0KPZ7"/>
<evidence type="ECO:0000256" key="1">
    <source>
        <dbReference type="ARBA" id="ARBA00022729"/>
    </source>
</evidence>
<evidence type="ECO:0000313" key="3">
    <source>
        <dbReference type="EMBL" id="QIU95269.1"/>
    </source>
</evidence>
<dbReference type="InterPro" id="IPR014756">
    <property type="entry name" value="Ig_E-set"/>
</dbReference>
<keyword evidence="4" id="KW-1185">Reference proteome</keyword>
<protein>
    <submittedName>
        <fullName evidence="3">DUF5013 domain-containing protein</fullName>
    </submittedName>
</protein>
<dbReference type="SUPFAM" id="SSF81296">
    <property type="entry name" value="E set domains"/>
    <property type="match status" value="5"/>
</dbReference>
<name>A0A6H0KPZ7_9BACE</name>
<dbReference type="PANTHER" id="PTHR46769:SF2">
    <property type="entry name" value="FIBROCYSTIN-L ISOFORM 2 PRECURSOR-RELATED"/>
    <property type="match status" value="1"/>
</dbReference>
<dbReference type="CDD" id="cd00102">
    <property type="entry name" value="IPT"/>
    <property type="match status" value="2"/>
</dbReference>
<keyword evidence="1" id="KW-0732">Signal</keyword>
<evidence type="ECO:0000259" key="2">
    <source>
        <dbReference type="SMART" id="SM00429"/>
    </source>
</evidence>
<dbReference type="EMBL" id="CP050831">
    <property type="protein sequence ID" value="QIU95269.1"/>
    <property type="molecule type" value="Genomic_DNA"/>
</dbReference>
<dbReference type="InterPro" id="IPR052387">
    <property type="entry name" value="Fibrocystin"/>
</dbReference>
<organism evidence="3 4">
    <name type="scientific">Bacteroides faecium</name>
    <dbReference type="NCBI Taxonomy" id="2715212"/>
    <lineage>
        <taxon>Bacteria</taxon>
        <taxon>Pseudomonadati</taxon>
        <taxon>Bacteroidota</taxon>
        <taxon>Bacteroidia</taxon>
        <taxon>Bacteroidales</taxon>
        <taxon>Bacteroidaceae</taxon>
        <taxon>Bacteroides</taxon>
    </lineage>
</organism>
<dbReference type="RefSeq" id="WP_167963823.1">
    <property type="nucleotide sequence ID" value="NZ_CP050831.1"/>
</dbReference>
<dbReference type="CDD" id="cd00603">
    <property type="entry name" value="IPT_PCSR"/>
    <property type="match status" value="1"/>
</dbReference>
<dbReference type="KEGG" id="bfc:BacF7301_14450"/>
<evidence type="ECO:0000313" key="4">
    <source>
        <dbReference type="Proteomes" id="UP000501780"/>
    </source>
</evidence>
<sequence length="659" mass="70827">MKKIYYSLFLLLSLFIWTSCDKGGEEIVDLKYEGRAVSVSSISPVAGYIGEELTINGEQFGVSPELMKVFIGENQTEIISCSEERLVVKVLEGATTGKIIINLLGDTHVSGLTYEVLGKPSVTEISPIMAFPGDEITITGKNLGSTLSAVKLVFTGTKETAQVVSCENTKIVVKVPAKATTGPVDLTISKQHVNTPLSGESGKFTVLQHASFTGVSSESGYRGAKVTLKGEGFIGTGEKPLKVYFGDVEAEVVSSTDTEIVIIVPEEATTGDNGVMVETAYELIEAVYVFNVLPSPKITGVSSNEEYIGAEVTITGENFPEEAGDVKVLFGGGEAVIVSNSKTELVVKVPAPEDGVYGEVDLTVSVSDVTFYTGKFTVKETPYIISVASANLLGDKLVRIGDEITVTGRGLTSDALVTVGGIKVEPEFINNTEFKATIPSGFTGGAVVLTFKEISIPIVSDDELVLLTEGLDVTECVLQNYKQPFISAGTAYKGLSAPLGWSCNDPYKDRGMVLNNGITYLQCQSGWDEGKKENGKLYQVKTLPKGKYKFVLDIAEVFFNNGRFTIHFLVTKGNNTFPDYVREENTGAGKHWVYDDPDHIVLAESLLSNLRISLGTTPQKVEVEFELTETTEITMGFLTMLGGQGGMKVSAISTVWLGE</sequence>
<dbReference type="InterPro" id="IPR032181">
    <property type="entry name" value="DUF5013"/>
</dbReference>
<dbReference type="Pfam" id="PF16405">
    <property type="entry name" value="DUF5013"/>
    <property type="match status" value="1"/>
</dbReference>
<dbReference type="PANTHER" id="PTHR46769">
    <property type="entry name" value="POLYCYSTIC KIDNEY AND HEPATIC DISEASE 1 (AUTOSOMAL RECESSIVE)-LIKE 1"/>
    <property type="match status" value="1"/>
</dbReference>
<dbReference type="Pfam" id="PF01833">
    <property type="entry name" value="TIG"/>
    <property type="match status" value="5"/>
</dbReference>
<accession>A0A6H0KPZ7</accession>
<dbReference type="Proteomes" id="UP000501780">
    <property type="component" value="Chromosome"/>
</dbReference>
<dbReference type="InterPro" id="IPR013783">
    <property type="entry name" value="Ig-like_fold"/>
</dbReference>
<proteinExistence type="predicted"/>
<reference evidence="3 4" key="1">
    <citation type="submission" date="2020-03" db="EMBL/GenBank/DDBJ databases">
        <title>Genomic analysis of Bacteroides faecium CBA7301.</title>
        <authorList>
            <person name="Kim J."/>
            <person name="Roh S.W."/>
        </authorList>
    </citation>
    <scope>NUCLEOTIDE SEQUENCE [LARGE SCALE GENOMIC DNA]</scope>
    <source>
        <strain evidence="3 4">CBA7301</strain>
    </source>
</reference>
<feature type="domain" description="IPT/TIG" evidence="2">
    <location>
        <begin position="36"/>
        <end position="115"/>
    </location>
</feature>
<dbReference type="PROSITE" id="PS51257">
    <property type="entry name" value="PROKAR_LIPOPROTEIN"/>
    <property type="match status" value="1"/>
</dbReference>